<dbReference type="SMART" id="SM00903">
    <property type="entry name" value="Flavin_Reduct"/>
    <property type="match status" value="1"/>
</dbReference>
<evidence type="ECO:0000256" key="1">
    <source>
        <dbReference type="ARBA" id="ARBA00001917"/>
    </source>
</evidence>
<protein>
    <submittedName>
        <fullName evidence="6">Flavin reductase family protein</fullName>
    </submittedName>
</protein>
<comment type="caution">
    <text evidence="6">The sequence shown here is derived from an EMBL/GenBank/DDBJ whole genome shotgun (WGS) entry which is preliminary data.</text>
</comment>
<evidence type="ECO:0000256" key="2">
    <source>
        <dbReference type="ARBA" id="ARBA00022630"/>
    </source>
</evidence>
<reference evidence="7" key="1">
    <citation type="journal article" date="2021" name="ISME J.">
        <title>Evolutionary origin and ecological implication of a unique nif island in free-living Bradyrhizobium lineages.</title>
        <authorList>
            <person name="Tao J."/>
        </authorList>
    </citation>
    <scope>NUCLEOTIDE SEQUENCE [LARGE SCALE GENOMIC DNA]</scope>
    <source>
        <strain evidence="7">SZCCT0094</strain>
    </source>
</reference>
<dbReference type="Gene3D" id="2.30.110.10">
    <property type="entry name" value="Electron Transport, Fmn-binding Protein, Chain A"/>
    <property type="match status" value="1"/>
</dbReference>
<dbReference type="PANTHER" id="PTHR33798:SF5">
    <property type="entry name" value="FLAVIN REDUCTASE LIKE DOMAIN-CONTAINING PROTEIN"/>
    <property type="match status" value="1"/>
</dbReference>
<gene>
    <name evidence="6" type="ORF">JQ619_10800</name>
</gene>
<dbReference type="Pfam" id="PF01613">
    <property type="entry name" value="Flavin_Reduct"/>
    <property type="match status" value="1"/>
</dbReference>
<evidence type="ECO:0000259" key="5">
    <source>
        <dbReference type="SMART" id="SM00903"/>
    </source>
</evidence>
<dbReference type="InterPro" id="IPR012349">
    <property type="entry name" value="Split_barrel_FMN-bd"/>
</dbReference>
<evidence type="ECO:0000256" key="4">
    <source>
        <dbReference type="ARBA" id="ARBA00038054"/>
    </source>
</evidence>
<sequence length="203" mass="22845">MQYLSTDLSPRERYKILTSFVLPRPIAWVTTKSESGVINAAPFSFFNVLGEDPPLCVFAINLRPDGRVKDTLVNIRHSNAFVVHITDEPLAQAMHETGGDFPPEVSEPDHLGLKLAPSHMIGVPRLADAPFAMECKTWQLIDVNGDRVLVLGEGLAFHIRDELWDSEKMRVEMELFHPVGRMFADRYCRTNDRMDFPPANGLG</sequence>
<dbReference type="Proteomes" id="UP001314635">
    <property type="component" value="Unassembled WGS sequence"/>
</dbReference>
<dbReference type="EMBL" id="JAFCLK010000009">
    <property type="protein sequence ID" value="MBR1136254.1"/>
    <property type="molecule type" value="Genomic_DNA"/>
</dbReference>
<evidence type="ECO:0000313" key="7">
    <source>
        <dbReference type="Proteomes" id="UP001314635"/>
    </source>
</evidence>
<comment type="cofactor">
    <cofactor evidence="1">
        <name>FMN</name>
        <dbReference type="ChEBI" id="CHEBI:58210"/>
    </cofactor>
</comment>
<dbReference type="RefSeq" id="WP_012043062.1">
    <property type="nucleotide sequence ID" value="NZ_JABFDP010000010.1"/>
</dbReference>
<dbReference type="PANTHER" id="PTHR33798">
    <property type="entry name" value="FLAVOPROTEIN OXYGENASE"/>
    <property type="match status" value="1"/>
</dbReference>
<keyword evidence="2" id="KW-0285">Flavoprotein</keyword>
<organism evidence="6 7">
    <name type="scientific">Bradyrhizobium denitrificans</name>
    <dbReference type="NCBI Taxonomy" id="2734912"/>
    <lineage>
        <taxon>Bacteria</taxon>
        <taxon>Pseudomonadati</taxon>
        <taxon>Pseudomonadota</taxon>
        <taxon>Alphaproteobacteria</taxon>
        <taxon>Hyphomicrobiales</taxon>
        <taxon>Nitrobacteraceae</taxon>
        <taxon>Bradyrhizobium</taxon>
    </lineage>
</organism>
<evidence type="ECO:0000313" key="6">
    <source>
        <dbReference type="EMBL" id="MBR1136254.1"/>
    </source>
</evidence>
<name>A0ABS5G5C8_9BRAD</name>
<accession>A0ABS5G5C8</accession>
<dbReference type="InterPro" id="IPR002563">
    <property type="entry name" value="Flavin_Rdtase-like_dom"/>
</dbReference>
<feature type="domain" description="Flavin reductase like" evidence="5">
    <location>
        <begin position="19"/>
        <end position="170"/>
    </location>
</feature>
<keyword evidence="3" id="KW-0288">FMN</keyword>
<keyword evidence="7" id="KW-1185">Reference proteome</keyword>
<evidence type="ECO:0000256" key="3">
    <source>
        <dbReference type="ARBA" id="ARBA00022643"/>
    </source>
</evidence>
<dbReference type="SUPFAM" id="SSF50475">
    <property type="entry name" value="FMN-binding split barrel"/>
    <property type="match status" value="1"/>
</dbReference>
<comment type="similarity">
    <text evidence="4">Belongs to the flavoredoxin family.</text>
</comment>
<proteinExistence type="inferred from homology"/>